<keyword evidence="1" id="KW-0560">Oxidoreductase</keyword>
<protein>
    <recommendedName>
        <fullName evidence="2">FAD dependent oxidoreductase domain-containing protein</fullName>
    </recommendedName>
</protein>
<dbReference type="STRING" id="1044.EH31_05055"/>
<dbReference type="AlphaFoldDB" id="A0A074N2A1"/>
<dbReference type="InterPro" id="IPR036188">
    <property type="entry name" value="FAD/NAD-bd_sf"/>
</dbReference>
<comment type="caution">
    <text evidence="3">The sequence shown here is derived from an EMBL/GenBank/DDBJ whole genome shotgun (WGS) entry which is preliminary data.</text>
</comment>
<dbReference type="eggNOG" id="COG0665">
    <property type="taxonomic scope" value="Bacteria"/>
</dbReference>
<reference evidence="3 4" key="1">
    <citation type="submission" date="2014-04" db="EMBL/GenBank/DDBJ databases">
        <title>A comprehensive comparison of genomes of Erythrobacter spp. strains.</title>
        <authorList>
            <person name="Zheng Q."/>
        </authorList>
    </citation>
    <scope>NUCLEOTIDE SEQUENCE [LARGE SCALE GENOMIC DNA]</scope>
    <source>
        <strain evidence="3 4">DSM 6997</strain>
    </source>
</reference>
<evidence type="ECO:0000259" key="2">
    <source>
        <dbReference type="Pfam" id="PF01266"/>
    </source>
</evidence>
<dbReference type="GO" id="GO:0005737">
    <property type="term" value="C:cytoplasm"/>
    <property type="evidence" value="ECO:0007669"/>
    <property type="project" value="TreeGrafter"/>
</dbReference>
<proteinExistence type="predicted"/>
<dbReference type="InterPro" id="IPR006076">
    <property type="entry name" value="FAD-dep_OxRdtase"/>
</dbReference>
<dbReference type="GO" id="GO:0016491">
    <property type="term" value="F:oxidoreductase activity"/>
    <property type="evidence" value="ECO:0007669"/>
    <property type="project" value="UniProtKB-KW"/>
</dbReference>
<sequence>MTRPLPTTYDYIVIGGGFYGCCLALYLRSISDKVLLVEASDALMTRASRVNQARVHTGFHYPRSAVTAVKSMLLHRKFLEDFPEAIVDEFQMLYAIAKRRSKVTAKKFYRMFGDMGAPIEVASPNDRALFNDDMVEEVFACFETAFDYCVLANKMAERLEAAGIEVRLSTEVQGLEARRDGVVAGLGDGSEITARYAFNITYAQINSVLEKAGLPKARLKYEVAELALIEPPTELCTRAVTVMDGPFFSAMPYPSASLYSLTHVRYTPHESWSDEEGAGNSSVCDPYRHFAERHYETRYAFMLRDAQRYLPCLGSSTYHRSIYEVKTVLVKNEQDDGRPILYHQSPGAGRVISILGGKIDNIYDLFEAVKSTAPEFGALHSGFVLGAQYA</sequence>
<gene>
    <name evidence="3" type="ORF">EH31_05055</name>
</gene>
<dbReference type="Gene3D" id="3.50.50.60">
    <property type="entry name" value="FAD/NAD(P)-binding domain"/>
    <property type="match status" value="1"/>
</dbReference>
<dbReference type="SUPFAM" id="SSF51905">
    <property type="entry name" value="FAD/NAD(P)-binding domain"/>
    <property type="match status" value="1"/>
</dbReference>
<dbReference type="PROSITE" id="PS51257">
    <property type="entry name" value="PROKAR_LIPOPROTEIN"/>
    <property type="match status" value="1"/>
</dbReference>
<dbReference type="PANTHER" id="PTHR13847:SF289">
    <property type="entry name" value="GLYCINE OXIDASE"/>
    <property type="match status" value="1"/>
</dbReference>
<accession>A0A074N2A1</accession>
<name>A0A074N2A1_ERYLO</name>
<evidence type="ECO:0000256" key="1">
    <source>
        <dbReference type="ARBA" id="ARBA00023002"/>
    </source>
</evidence>
<dbReference type="Pfam" id="PF01266">
    <property type="entry name" value="DAO"/>
    <property type="match status" value="1"/>
</dbReference>
<dbReference type="OrthoDB" id="9815989at2"/>
<dbReference type="Proteomes" id="UP000027647">
    <property type="component" value="Unassembled WGS sequence"/>
</dbReference>
<dbReference type="EMBL" id="JMIW01000001">
    <property type="protein sequence ID" value="KEO92042.1"/>
    <property type="molecule type" value="Genomic_DNA"/>
</dbReference>
<organism evidence="3 4">
    <name type="scientific">Erythrobacter longus</name>
    <dbReference type="NCBI Taxonomy" id="1044"/>
    <lineage>
        <taxon>Bacteria</taxon>
        <taxon>Pseudomonadati</taxon>
        <taxon>Pseudomonadota</taxon>
        <taxon>Alphaproteobacteria</taxon>
        <taxon>Sphingomonadales</taxon>
        <taxon>Erythrobacteraceae</taxon>
        <taxon>Erythrobacter/Porphyrobacter group</taxon>
        <taxon>Erythrobacter</taxon>
    </lineage>
</organism>
<dbReference type="PANTHER" id="PTHR13847">
    <property type="entry name" value="SARCOSINE DEHYDROGENASE-RELATED"/>
    <property type="match status" value="1"/>
</dbReference>
<dbReference type="RefSeq" id="WP_051698938.1">
    <property type="nucleotide sequence ID" value="NZ_JMIW01000001.1"/>
</dbReference>
<dbReference type="Gene3D" id="3.30.9.10">
    <property type="entry name" value="D-Amino Acid Oxidase, subunit A, domain 2"/>
    <property type="match status" value="1"/>
</dbReference>
<feature type="domain" description="FAD dependent oxidoreductase" evidence="2">
    <location>
        <begin position="10"/>
        <end position="319"/>
    </location>
</feature>
<evidence type="ECO:0000313" key="3">
    <source>
        <dbReference type="EMBL" id="KEO92042.1"/>
    </source>
</evidence>
<evidence type="ECO:0000313" key="4">
    <source>
        <dbReference type="Proteomes" id="UP000027647"/>
    </source>
</evidence>
<keyword evidence="4" id="KW-1185">Reference proteome</keyword>